<comment type="caution">
    <text evidence="2">The sequence shown here is derived from an EMBL/GenBank/DDBJ whole genome shotgun (WGS) entry which is preliminary data.</text>
</comment>
<gene>
    <name evidence="2" type="ORF">PGLA_24275</name>
</gene>
<evidence type="ECO:0000313" key="2">
    <source>
        <dbReference type="EMBL" id="OAB34021.1"/>
    </source>
</evidence>
<keyword evidence="3" id="KW-1185">Reference proteome</keyword>
<dbReference type="EMBL" id="LVJH01000070">
    <property type="protein sequence ID" value="OAB34021.1"/>
    <property type="molecule type" value="Genomic_DNA"/>
</dbReference>
<keyword evidence="1" id="KW-0812">Transmembrane</keyword>
<reference evidence="2 3" key="1">
    <citation type="submission" date="2016-03" db="EMBL/GenBank/DDBJ databases">
        <title>Draft genome sequence of Paenibacillus glacialis DSM 22343.</title>
        <authorList>
            <person name="Shin S.-K."/>
            <person name="Yi H."/>
        </authorList>
    </citation>
    <scope>NUCLEOTIDE SEQUENCE [LARGE SCALE GENOMIC DNA]</scope>
    <source>
        <strain evidence="2 3">DSM 22343</strain>
    </source>
</reference>
<name>A0A168DA90_9BACL</name>
<dbReference type="Proteomes" id="UP000076967">
    <property type="component" value="Unassembled WGS sequence"/>
</dbReference>
<accession>A0A168DA90</accession>
<evidence type="ECO:0000256" key="1">
    <source>
        <dbReference type="SAM" id="Phobius"/>
    </source>
</evidence>
<keyword evidence="1" id="KW-1133">Transmembrane helix</keyword>
<keyword evidence="1" id="KW-0472">Membrane</keyword>
<dbReference type="STRING" id="494026.PGLA_24275"/>
<proteinExistence type="predicted"/>
<protein>
    <submittedName>
        <fullName evidence="2">Uncharacterized protein</fullName>
    </submittedName>
</protein>
<organism evidence="2 3">
    <name type="scientific">Paenibacillus glacialis</name>
    <dbReference type="NCBI Taxonomy" id="494026"/>
    <lineage>
        <taxon>Bacteria</taxon>
        <taxon>Bacillati</taxon>
        <taxon>Bacillota</taxon>
        <taxon>Bacilli</taxon>
        <taxon>Bacillales</taxon>
        <taxon>Paenibacillaceae</taxon>
        <taxon>Paenibacillus</taxon>
    </lineage>
</organism>
<sequence length="125" mass="14904">MVIYKYTCIAQVFPIYINHNFKNVTREIQFVLSDYKPTKKPRRILSRHEVLRFLHTLVTYNTDHLERDALLFIFLLSTELMVLFLEMAKAKTKKNKASVYCQLQDWISGLSSYFRGLFKDLRCES</sequence>
<evidence type="ECO:0000313" key="3">
    <source>
        <dbReference type="Proteomes" id="UP000076967"/>
    </source>
</evidence>
<dbReference type="AlphaFoldDB" id="A0A168DA90"/>
<feature type="transmembrane region" description="Helical" evidence="1">
    <location>
        <begin position="69"/>
        <end position="88"/>
    </location>
</feature>